<evidence type="ECO:0000313" key="3">
    <source>
        <dbReference type="Proteomes" id="UP001237642"/>
    </source>
</evidence>
<reference evidence="2" key="1">
    <citation type="submission" date="2023-02" db="EMBL/GenBank/DDBJ databases">
        <title>Genome of toxic invasive species Heracleum sosnowskyi carries increased number of genes despite the absence of recent whole-genome duplications.</title>
        <authorList>
            <person name="Schelkunov M."/>
            <person name="Shtratnikova V."/>
            <person name="Makarenko M."/>
            <person name="Klepikova A."/>
            <person name="Omelchenko D."/>
            <person name="Novikova G."/>
            <person name="Obukhova E."/>
            <person name="Bogdanov V."/>
            <person name="Penin A."/>
            <person name="Logacheva M."/>
        </authorList>
    </citation>
    <scope>NUCLEOTIDE SEQUENCE</scope>
    <source>
        <strain evidence="2">Hsosn_3</strain>
        <tissue evidence="2">Leaf</tissue>
    </source>
</reference>
<organism evidence="2 3">
    <name type="scientific">Heracleum sosnowskyi</name>
    <dbReference type="NCBI Taxonomy" id="360622"/>
    <lineage>
        <taxon>Eukaryota</taxon>
        <taxon>Viridiplantae</taxon>
        <taxon>Streptophyta</taxon>
        <taxon>Embryophyta</taxon>
        <taxon>Tracheophyta</taxon>
        <taxon>Spermatophyta</taxon>
        <taxon>Magnoliopsida</taxon>
        <taxon>eudicotyledons</taxon>
        <taxon>Gunneridae</taxon>
        <taxon>Pentapetalae</taxon>
        <taxon>asterids</taxon>
        <taxon>campanulids</taxon>
        <taxon>Apiales</taxon>
        <taxon>Apiaceae</taxon>
        <taxon>Apioideae</taxon>
        <taxon>apioid superclade</taxon>
        <taxon>Tordylieae</taxon>
        <taxon>Tordyliinae</taxon>
        <taxon>Heracleum</taxon>
    </lineage>
</organism>
<dbReference type="InterPro" id="IPR002156">
    <property type="entry name" value="RNaseH_domain"/>
</dbReference>
<comment type="caution">
    <text evidence="2">The sequence shown here is derived from an EMBL/GenBank/DDBJ whole genome shotgun (WGS) entry which is preliminary data.</text>
</comment>
<dbReference type="Pfam" id="PF13456">
    <property type="entry name" value="RVT_3"/>
    <property type="match status" value="1"/>
</dbReference>
<evidence type="ECO:0000259" key="1">
    <source>
        <dbReference type="Pfam" id="PF13456"/>
    </source>
</evidence>
<dbReference type="EMBL" id="JAUIZM010000002">
    <property type="protein sequence ID" value="KAK1396329.1"/>
    <property type="molecule type" value="Genomic_DNA"/>
</dbReference>
<feature type="domain" description="RNase H type-1" evidence="1">
    <location>
        <begin position="70"/>
        <end position="123"/>
    </location>
</feature>
<dbReference type="GO" id="GO:0004523">
    <property type="term" value="F:RNA-DNA hybrid ribonuclease activity"/>
    <property type="evidence" value="ECO:0007669"/>
    <property type="project" value="InterPro"/>
</dbReference>
<proteinExistence type="predicted"/>
<evidence type="ECO:0000313" key="2">
    <source>
        <dbReference type="EMBL" id="KAK1396329.1"/>
    </source>
</evidence>
<accession>A0AAD8J3W0</accession>
<name>A0AAD8J3W0_9APIA</name>
<dbReference type="AlphaFoldDB" id="A0AAD8J3W0"/>
<protein>
    <recommendedName>
        <fullName evidence="1">RNase H type-1 domain-containing protein</fullName>
    </recommendedName>
</protein>
<dbReference type="Proteomes" id="UP001237642">
    <property type="component" value="Unassembled WGS sequence"/>
</dbReference>
<sequence>MTLWGIWFARNHKVWEGKIINPSTVVEISMKQKHDWQEAMKSKQLKTAALSMKPAEMQRRIRTLNGNLRGKGGILRNEYGQFVQGKNMRFQGRVTVLEAEARGVEEGIRWIEELGVHNVEIERNNCESNV</sequence>
<keyword evidence="3" id="KW-1185">Reference proteome</keyword>
<gene>
    <name evidence="2" type="ORF">POM88_006192</name>
</gene>
<dbReference type="GO" id="GO:0003676">
    <property type="term" value="F:nucleic acid binding"/>
    <property type="evidence" value="ECO:0007669"/>
    <property type="project" value="InterPro"/>
</dbReference>
<reference evidence="2" key="2">
    <citation type="submission" date="2023-05" db="EMBL/GenBank/DDBJ databases">
        <authorList>
            <person name="Schelkunov M.I."/>
        </authorList>
    </citation>
    <scope>NUCLEOTIDE SEQUENCE</scope>
    <source>
        <strain evidence="2">Hsosn_3</strain>
        <tissue evidence="2">Leaf</tissue>
    </source>
</reference>